<evidence type="ECO:0000256" key="5">
    <source>
        <dbReference type="ARBA" id="ARBA00020555"/>
    </source>
</evidence>
<sequence length="474" mass="54694">MRPFLDKDFLLESETAKKLYHEAAENMPIIDYHCHLSPQQIAEDHQFNDITEAWLGGDHYKWRAMRANGIDESYMTGNKPSKEKFLKWAKTVPYTMRNPLYHWTHLELQRYFGITELLSEKTADAIYEKASAMLRTPQFSVKNLLRKMGVKTVCTTDDPTDDLKWHQQLKDDGFEIPVLPAFRPDKAMAPEDPAAFNQFVALLEKATGHQISSYEDYLTQLKNRHDFFATMGCSVSDHGLEEIYAEDFTNEEIEIVFNELRKGNTISLSQNRKFKSALLLKFAQWDHQKGWVQQFHLGALRNNNTRLLQQMGADVGCDSIGDFKQAVALSKFLRTLDDSNQLTKTIIYNLNPADNEIFATMAGNFNDGRTIGKIQFGAAWWFLDQKTGMISQMNALSNMGLLSRFVGMLTDSRSFLSYPRHEYFRRILCNLFGHEVENGELPAQELDWIQQVIKDICFNNAARYFGWPQLLDSK</sequence>
<reference evidence="8 9" key="1">
    <citation type="submission" date="2016-10" db="EMBL/GenBank/DDBJ databases">
        <authorList>
            <person name="de Groot N.N."/>
        </authorList>
    </citation>
    <scope>NUCLEOTIDE SEQUENCE [LARGE SCALE GENOMIC DNA]</scope>
    <source>
        <strain evidence="8 9">Vu-144</strain>
    </source>
</reference>
<dbReference type="Gene3D" id="3.20.20.140">
    <property type="entry name" value="Metal-dependent hydrolases"/>
    <property type="match status" value="1"/>
</dbReference>
<evidence type="ECO:0000313" key="8">
    <source>
        <dbReference type="EMBL" id="SEA40665.1"/>
    </source>
</evidence>
<evidence type="ECO:0000256" key="7">
    <source>
        <dbReference type="HAMAP-Rule" id="MF_00675"/>
    </source>
</evidence>
<name>A0A1H4AXS9_9BACT</name>
<dbReference type="GO" id="GO:0042840">
    <property type="term" value="P:D-glucuronate catabolic process"/>
    <property type="evidence" value="ECO:0007669"/>
    <property type="project" value="TreeGrafter"/>
</dbReference>
<dbReference type="Gene3D" id="1.10.2020.10">
    <property type="entry name" value="uronate isomerase, domain 2, chain A"/>
    <property type="match status" value="1"/>
</dbReference>
<comment type="similarity">
    <text evidence="3 7">Belongs to the metallo-dependent hydrolases superfamily. Uronate isomerase family.</text>
</comment>
<dbReference type="Pfam" id="PF02614">
    <property type="entry name" value="UxaC"/>
    <property type="match status" value="1"/>
</dbReference>
<evidence type="ECO:0000313" key="9">
    <source>
        <dbReference type="Proteomes" id="UP000199041"/>
    </source>
</evidence>
<evidence type="ECO:0000256" key="6">
    <source>
        <dbReference type="ARBA" id="ARBA00023235"/>
    </source>
</evidence>
<proteinExistence type="inferred from homology"/>
<dbReference type="STRING" id="551991.SAMN05192529_11718"/>
<dbReference type="UniPathway" id="UPA00246"/>
<dbReference type="PANTHER" id="PTHR30068:SF4">
    <property type="entry name" value="URONATE ISOMERASE"/>
    <property type="match status" value="1"/>
</dbReference>
<dbReference type="OrthoDB" id="9766564at2"/>
<gene>
    <name evidence="7" type="primary">uxaC</name>
    <name evidence="8" type="ORF">SAMN05192529_11718</name>
</gene>
<dbReference type="SUPFAM" id="SSF51556">
    <property type="entry name" value="Metallo-dependent hydrolases"/>
    <property type="match status" value="1"/>
</dbReference>
<dbReference type="HAMAP" id="MF_00675">
    <property type="entry name" value="UxaC"/>
    <property type="match status" value="1"/>
</dbReference>
<dbReference type="GO" id="GO:0008880">
    <property type="term" value="F:glucuronate isomerase activity"/>
    <property type="evidence" value="ECO:0007669"/>
    <property type="project" value="UniProtKB-UniRule"/>
</dbReference>
<accession>A0A1H4AXS9</accession>
<dbReference type="EC" id="5.3.1.12" evidence="4 7"/>
<dbReference type="GO" id="GO:0019698">
    <property type="term" value="P:D-galacturonate catabolic process"/>
    <property type="evidence" value="ECO:0007669"/>
    <property type="project" value="TreeGrafter"/>
</dbReference>
<dbReference type="PANTHER" id="PTHR30068">
    <property type="entry name" value="URONATE ISOMERASE"/>
    <property type="match status" value="1"/>
</dbReference>
<evidence type="ECO:0000256" key="2">
    <source>
        <dbReference type="ARBA" id="ARBA00004892"/>
    </source>
</evidence>
<dbReference type="Proteomes" id="UP000199041">
    <property type="component" value="Unassembled WGS sequence"/>
</dbReference>
<keyword evidence="6 7" id="KW-0413">Isomerase</keyword>
<evidence type="ECO:0000256" key="3">
    <source>
        <dbReference type="ARBA" id="ARBA00008397"/>
    </source>
</evidence>
<dbReference type="AlphaFoldDB" id="A0A1H4AXS9"/>
<dbReference type="InterPro" id="IPR032466">
    <property type="entry name" value="Metal_Hydrolase"/>
</dbReference>
<comment type="pathway">
    <text evidence="2 7">Carbohydrate metabolism; pentose and glucuronate interconversion.</text>
</comment>
<evidence type="ECO:0000256" key="1">
    <source>
        <dbReference type="ARBA" id="ARBA00001165"/>
    </source>
</evidence>
<evidence type="ECO:0000256" key="4">
    <source>
        <dbReference type="ARBA" id="ARBA00012546"/>
    </source>
</evidence>
<comment type="catalytic activity">
    <reaction evidence="1 7">
        <text>D-glucuronate = D-fructuronate</text>
        <dbReference type="Rhea" id="RHEA:13049"/>
        <dbReference type="ChEBI" id="CHEBI:58720"/>
        <dbReference type="ChEBI" id="CHEBI:59863"/>
        <dbReference type="EC" id="5.3.1.12"/>
    </reaction>
</comment>
<keyword evidence="9" id="KW-1185">Reference proteome</keyword>
<protein>
    <recommendedName>
        <fullName evidence="5 7">Uronate isomerase</fullName>
        <ecNumber evidence="4 7">5.3.1.12</ecNumber>
    </recommendedName>
    <alternativeName>
        <fullName evidence="7">Glucuronate isomerase</fullName>
    </alternativeName>
    <alternativeName>
        <fullName evidence="7">Uronic isomerase</fullName>
    </alternativeName>
</protein>
<dbReference type="RefSeq" id="WP_091399593.1">
    <property type="nucleotide sequence ID" value="NZ_FNQY01000017.1"/>
</dbReference>
<dbReference type="NCBIfam" id="NF002794">
    <property type="entry name" value="PRK02925.1"/>
    <property type="match status" value="1"/>
</dbReference>
<comment type="catalytic activity">
    <reaction evidence="7">
        <text>aldehydo-D-galacturonate = keto-D-tagaturonate</text>
        <dbReference type="Rhea" id="RHEA:27702"/>
        <dbReference type="ChEBI" id="CHEBI:12952"/>
        <dbReference type="ChEBI" id="CHEBI:17886"/>
    </reaction>
</comment>
<dbReference type="EMBL" id="FNQY01000017">
    <property type="protein sequence ID" value="SEA40665.1"/>
    <property type="molecule type" value="Genomic_DNA"/>
</dbReference>
<organism evidence="8 9">
    <name type="scientific">Arachidicoccus rhizosphaerae</name>
    <dbReference type="NCBI Taxonomy" id="551991"/>
    <lineage>
        <taxon>Bacteria</taxon>
        <taxon>Pseudomonadati</taxon>
        <taxon>Bacteroidota</taxon>
        <taxon>Chitinophagia</taxon>
        <taxon>Chitinophagales</taxon>
        <taxon>Chitinophagaceae</taxon>
        <taxon>Arachidicoccus</taxon>
    </lineage>
</organism>
<dbReference type="InterPro" id="IPR003766">
    <property type="entry name" value="Uronate_isomerase"/>
</dbReference>